<organism evidence="8 9">
    <name type="scientific">Salmonella enterica subsp. salamae</name>
    <dbReference type="NCBI Taxonomy" id="59202"/>
    <lineage>
        <taxon>Bacteria</taxon>
        <taxon>Pseudomonadati</taxon>
        <taxon>Pseudomonadota</taxon>
        <taxon>Gammaproteobacteria</taxon>
        <taxon>Enterobacterales</taxon>
        <taxon>Enterobacteriaceae</taxon>
        <taxon>Salmonella</taxon>
    </lineage>
</organism>
<dbReference type="Pfam" id="PF13520">
    <property type="entry name" value="AA_permease_2"/>
    <property type="match status" value="1"/>
</dbReference>
<name>A0A6D2G559_SALER</name>
<keyword evidence="2" id="KW-0813">Transport</keyword>
<reference evidence="8 9" key="1">
    <citation type="submission" date="2018-12" db="EMBL/GenBank/DDBJ databases">
        <authorList>
            <consortium name="Pathogen Informatics"/>
        </authorList>
    </citation>
    <scope>NUCLEOTIDE SEQUENCE [LARGE SCALE GENOMIC DNA]</scope>
    <source>
        <strain evidence="8 9">NCTC5773</strain>
    </source>
</reference>
<evidence type="ECO:0000256" key="4">
    <source>
        <dbReference type="ARBA" id="ARBA00022692"/>
    </source>
</evidence>
<comment type="subcellular location">
    <subcellularLocation>
        <location evidence="1">Cell membrane</location>
        <topology evidence="1">Multi-pass membrane protein</topology>
    </subcellularLocation>
</comment>
<feature type="transmembrane region" description="Helical" evidence="7">
    <location>
        <begin position="81"/>
        <end position="100"/>
    </location>
</feature>
<keyword evidence="4 7" id="KW-0812">Transmembrane</keyword>
<evidence type="ECO:0000256" key="2">
    <source>
        <dbReference type="ARBA" id="ARBA00022448"/>
    </source>
</evidence>
<protein>
    <submittedName>
        <fullName evidence="8">Putative amino acid transporter</fullName>
    </submittedName>
</protein>
<gene>
    <name evidence="8" type="primary">gadC_2</name>
    <name evidence="8" type="ORF">NCTC5773_01612</name>
</gene>
<feature type="transmembrane region" description="Helical" evidence="7">
    <location>
        <begin position="52"/>
        <end position="75"/>
    </location>
</feature>
<evidence type="ECO:0000313" key="8">
    <source>
        <dbReference type="EMBL" id="VEA01585.1"/>
    </source>
</evidence>
<dbReference type="PANTHER" id="PTHR42770:SF15">
    <property type="entry name" value="GLUTAMATE_GAMMA-AMINOBUTYRATE ANTIPORTER-RELATED"/>
    <property type="match status" value="1"/>
</dbReference>
<keyword evidence="3" id="KW-1003">Cell membrane</keyword>
<keyword evidence="5 7" id="KW-1133">Transmembrane helix</keyword>
<dbReference type="Gene3D" id="1.20.1740.10">
    <property type="entry name" value="Amino acid/polyamine transporter I"/>
    <property type="match status" value="1"/>
</dbReference>
<evidence type="ECO:0000256" key="5">
    <source>
        <dbReference type="ARBA" id="ARBA00022989"/>
    </source>
</evidence>
<evidence type="ECO:0000256" key="6">
    <source>
        <dbReference type="ARBA" id="ARBA00023136"/>
    </source>
</evidence>
<evidence type="ECO:0000256" key="3">
    <source>
        <dbReference type="ARBA" id="ARBA00022475"/>
    </source>
</evidence>
<dbReference type="AlphaFoldDB" id="A0A6D2G559"/>
<dbReference type="InterPro" id="IPR002293">
    <property type="entry name" value="AA/rel_permease1"/>
</dbReference>
<dbReference type="GO" id="GO:0005886">
    <property type="term" value="C:plasma membrane"/>
    <property type="evidence" value="ECO:0007669"/>
    <property type="project" value="UniProtKB-SubCell"/>
</dbReference>
<proteinExistence type="predicted"/>
<evidence type="ECO:0000256" key="1">
    <source>
        <dbReference type="ARBA" id="ARBA00004651"/>
    </source>
</evidence>
<feature type="transmembrane region" description="Helical" evidence="7">
    <location>
        <begin position="6"/>
        <end position="31"/>
    </location>
</feature>
<dbReference type="PANTHER" id="PTHR42770">
    <property type="entry name" value="AMINO ACID TRANSPORTER-RELATED"/>
    <property type="match status" value="1"/>
</dbReference>
<dbReference type="EMBL" id="LR134141">
    <property type="protein sequence ID" value="VEA01585.1"/>
    <property type="molecule type" value="Genomic_DNA"/>
</dbReference>
<evidence type="ECO:0000313" key="9">
    <source>
        <dbReference type="Proteomes" id="UP000267858"/>
    </source>
</evidence>
<evidence type="ECO:0000256" key="7">
    <source>
        <dbReference type="SAM" id="Phobius"/>
    </source>
</evidence>
<sequence>MPWLIPVMAICMFFGALGQINSWLVGPIYMLQEASREDNLLGDRIGKLHPVWKTPAFALTVQAIIVTVLCFSTFISPSVAAAYWMLTALTTITYFIPYLVMFPAFWRLRKTQPDTPRSF</sequence>
<keyword evidence="6 7" id="KW-0472">Membrane</keyword>
<accession>A0A6D2G559</accession>
<dbReference type="Proteomes" id="UP000267858">
    <property type="component" value="Chromosome"/>
</dbReference>
<dbReference type="GO" id="GO:0022857">
    <property type="term" value="F:transmembrane transporter activity"/>
    <property type="evidence" value="ECO:0007669"/>
    <property type="project" value="InterPro"/>
</dbReference>
<dbReference type="InterPro" id="IPR050367">
    <property type="entry name" value="APC_superfamily"/>
</dbReference>